<dbReference type="EMBL" id="WACR01000001">
    <property type="protein sequence ID" value="KAB1065903.1"/>
    <property type="molecule type" value="Genomic_DNA"/>
</dbReference>
<sequence>MILNSKTILIILIAFVFSSCKKEEEEESNIRFSQMNESLKSNFSFNEGSYWIYKKDSSHIDSVVLTNSENGYTSTCMGSCSRNEFIKLKFHNVTQGDTFNHYLWSNHMKYNGGGNWGENGQPIYIVDKEKGYDFNGLIVGQTYDSLEIAGTFYYDVEKMTVLASQQYEDVFDYDRDFYFVPSVGIVRKVIYNSQFGAEIWDLTKYKTK</sequence>
<evidence type="ECO:0000313" key="1">
    <source>
        <dbReference type="EMBL" id="KAB1065903.1"/>
    </source>
</evidence>
<keyword evidence="2" id="KW-1185">Reference proteome</keyword>
<protein>
    <recommendedName>
        <fullName evidence="3">Lipoprotein</fullName>
    </recommendedName>
</protein>
<dbReference type="PROSITE" id="PS51257">
    <property type="entry name" value="PROKAR_LIPOPROTEIN"/>
    <property type="match status" value="1"/>
</dbReference>
<gene>
    <name evidence="1" type="ORF">F3059_00070</name>
</gene>
<comment type="caution">
    <text evidence="1">The sequence shown here is derived from an EMBL/GenBank/DDBJ whole genome shotgun (WGS) entry which is preliminary data.</text>
</comment>
<dbReference type="AlphaFoldDB" id="A0A6N6MBF0"/>
<organism evidence="1 2">
    <name type="scientific">Salibacter halophilus</name>
    <dbReference type="NCBI Taxonomy" id="1803916"/>
    <lineage>
        <taxon>Bacteria</taxon>
        <taxon>Pseudomonadati</taxon>
        <taxon>Bacteroidota</taxon>
        <taxon>Flavobacteriia</taxon>
        <taxon>Flavobacteriales</taxon>
        <taxon>Salibacteraceae</taxon>
        <taxon>Salibacter</taxon>
    </lineage>
</organism>
<evidence type="ECO:0000313" key="2">
    <source>
        <dbReference type="Proteomes" id="UP000435357"/>
    </source>
</evidence>
<proteinExistence type="predicted"/>
<dbReference type="Proteomes" id="UP000435357">
    <property type="component" value="Unassembled WGS sequence"/>
</dbReference>
<dbReference type="RefSeq" id="WP_151165891.1">
    <property type="nucleotide sequence ID" value="NZ_WACR01000001.1"/>
</dbReference>
<accession>A0A6N6MBF0</accession>
<evidence type="ECO:0008006" key="3">
    <source>
        <dbReference type="Google" id="ProtNLM"/>
    </source>
</evidence>
<name>A0A6N6MBF0_9FLAO</name>
<reference evidence="1 2" key="1">
    <citation type="submission" date="2019-09" db="EMBL/GenBank/DDBJ databases">
        <title>Genomes of Cryomorphaceae.</title>
        <authorList>
            <person name="Bowman J.P."/>
        </authorList>
    </citation>
    <scope>NUCLEOTIDE SEQUENCE [LARGE SCALE GENOMIC DNA]</scope>
    <source>
        <strain evidence="1 2">KCTC 52047</strain>
    </source>
</reference>